<name>A0A399ES39_9DEIN</name>
<feature type="transmembrane region" description="Helical" evidence="1">
    <location>
        <begin position="617"/>
        <end position="637"/>
    </location>
</feature>
<comment type="caution">
    <text evidence="2">The sequence shown here is derived from an EMBL/GenBank/DDBJ whole genome shotgun (WGS) entry which is preliminary data.</text>
</comment>
<organism evidence="2 3">
    <name type="scientific">Calidithermus terrae</name>
    <dbReference type="NCBI Taxonomy" id="1408545"/>
    <lineage>
        <taxon>Bacteria</taxon>
        <taxon>Thermotogati</taxon>
        <taxon>Deinococcota</taxon>
        <taxon>Deinococci</taxon>
        <taxon>Thermales</taxon>
        <taxon>Thermaceae</taxon>
        <taxon>Calidithermus</taxon>
    </lineage>
</organism>
<evidence type="ECO:0000313" key="2">
    <source>
        <dbReference type="EMBL" id="RIH86326.1"/>
    </source>
</evidence>
<reference evidence="2 3" key="1">
    <citation type="submission" date="2018-08" db="EMBL/GenBank/DDBJ databases">
        <title>Meiothermus terrae DSM 26712 genome sequencing project.</title>
        <authorList>
            <person name="Da Costa M.S."/>
            <person name="Albuquerque L."/>
            <person name="Raposo P."/>
            <person name="Froufe H.J.C."/>
            <person name="Barroso C.S."/>
            <person name="Egas C."/>
        </authorList>
    </citation>
    <scope>NUCLEOTIDE SEQUENCE [LARGE SCALE GENOMIC DNA]</scope>
    <source>
        <strain evidence="2 3">DSM 26712</strain>
    </source>
</reference>
<keyword evidence="1" id="KW-0472">Membrane</keyword>
<evidence type="ECO:0000313" key="3">
    <source>
        <dbReference type="Proteomes" id="UP000265715"/>
    </source>
</evidence>
<feature type="transmembrane region" description="Helical" evidence="1">
    <location>
        <begin position="570"/>
        <end position="592"/>
    </location>
</feature>
<dbReference type="Proteomes" id="UP000265715">
    <property type="component" value="Unassembled WGS sequence"/>
</dbReference>
<sequence length="669" mass="73414">MLLLAVSFALAQTLSAPPEGRTGSTLEISGESLPDGTYTLQVTSPAGTESVPVEAAKGAFKLSYTPKAAGTYQFRLALPDRTLEASSTVEAQSQAPRLADGGLQVGNWRLPLPGDWSEPLVVGSKAYLFRGPLVLEVDLSNPRISNRYYPPAEVQAFEAPAPGDAVPTVQLEGGRRLKLDALQGLPYEGRWQSLQVIRDLDQALEVSGSRTLDQSPAETRPYWHYLAQPPQRLTAQDLRAFGRDLLRRGHRPELPWGPAVMLWVGPWLEQMRAARAQGIEASLMWSDTLLAYLPQVPGGRQALFQQAAWLENQGRPDLALRYRAALRTLQSWEAPVRSSSVLALAGVVGGLFVLVALYLMLAYLPAQRRNLASVGGWLAGWFRNPLLRLRHTALAYASFPERGVLLALLLLLAGVVLVYGFARRTEALLADDAFTRGTLRSEAAQNLLRGLTDVPATRGLLAYALAHSDPAESQRLYRVAADWPAALLGRNDPKSLSQAFWAAPQYPAAQDVLGIGGDPWSQAYRDAGVPREGVPTLRSMWMAVTQAGLEDLRRDFLRTWSNVRIVDNPVVGWVSGILLLLLLLHTLLSFFLPRPRGAGDYPNWRYGVQLFFPGSPLYSQGWGVLLAGFGLYCLWLYLEGRAVALYGVAAVVILHLVMWLLARPRRGVV</sequence>
<dbReference type="EMBL" id="QXDL01000047">
    <property type="protein sequence ID" value="RIH86326.1"/>
    <property type="molecule type" value="Genomic_DNA"/>
</dbReference>
<gene>
    <name evidence="2" type="ORF">Mterra_01472</name>
</gene>
<protein>
    <submittedName>
        <fullName evidence="2">Uncharacterized protein</fullName>
    </submittedName>
</protein>
<keyword evidence="1" id="KW-0812">Transmembrane</keyword>
<accession>A0A399ES39</accession>
<keyword evidence="1" id="KW-1133">Transmembrane helix</keyword>
<proteinExistence type="predicted"/>
<feature type="transmembrane region" description="Helical" evidence="1">
    <location>
        <begin position="404"/>
        <end position="422"/>
    </location>
</feature>
<keyword evidence="3" id="KW-1185">Reference proteome</keyword>
<feature type="transmembrane region" description="Helical" evidence="1">
    <location>
        <begin position="341"/>
        <end position="364"/>
    </location>
</feature>
<feature type="transmembrane region" description="Helical" evidence="1">
    <location>
        <begin position="643"/>
        <end position="662"/>
    </location>
</feature>
<evidence type="ECO:0000256" key="1">
    <source>
        <dbReference type="SAM" id="Phobius"/>
    </source>
</evidence>
<dbReference type="AlphaFoldDB" id="A0A399ES39"/>